<keyword evidence="10" id="KW-1185">Reference proteome</keyword>
<dbReference type="Gene3D" id="1.10.443.10">
    <property type="entry name" value="Intergrase catalytic core"/>
    <property type="match status" value="1"/>
</dbReference>
<keyword evidence="2" id="KW-0229">DNA integration</keyword>
<name>A0A242K6Y4_9ENTE</name>
<dbReference type="InterPro" id="IPR050090">
    <property type="entry name" value="Tyrosine_recombinase_XerCD"/>
</dbReference>
<proteinExistence type="inferred from homology"/>
<dbReference type="AlphaFoldDB" id="A0A242K6Y4"/>
<comment type="similarity">
    <text evidence="1">Belongs to the 'phage' integrase family.</text>
</comment>
<dbReference type="PANTHER" id="PTHR30349">
    <property type="entry name" value="PHAGE INTEGRASE-RELATED"/>
    <property type="match status" value="1"/>
</dbReference>
<dbReference type="OrthoDB" id="2285763at2"/>
<dbReference type="CDD" id="cd01189">
    <property type="entry name" value="INT_ICEBs1_C_like"/>
    <property type="match status" value="1"/>
</dbReference>
<dbReference type="Proteomes" id="UP000195141">
    <property type="component" value="Chromosome"/>
</dbReference>
<dbReference type="EMBL" id="CP147247">
    <property type="protein sequence ID" value="WYJ92390.1"/>
    <property type="molecule type" value="Genomic_DNA"/>
</dbReference>
<feature type="domain" description="Tyr recombinase" evidence="6">
    <location>
        <begin position="170"/>
        <end position="361"/>
    </location>
</feature>
<dbReference type="Pfam" id="PF14659">
    <property type="entry name" value="Phage_int_SAM_3"/>
    <property type="match status" value="1"/>
</dbReference>
<feature type="domain" description="Core-binding (CB)" evidence="7">
    <location>
        <begin position="62"/>
        <end position="149"/>
    </location>
</feature>
<reference evidence="9" key="2">
    <citation type="submission" date="2017-05" db="EMBL/GenBank/DDBJ databases">
        <authorList>
            <consortium name="The Broad Institute Genomics Platform"/>
            <consortium name="The Broad Institute Genomic Center for Infectious Diseases"/>
            <person name="Earl A."/>
            <person name="Manson A."/>
            <person name="Schwartman J."/>
            <person name="Gilmore M."/>
            <person name="Abouelleil A."/>
            <person name="Cao P."/>
            <person name="Chapman S."/>
            <person name="Cusick C."/>
            <person name="Shea T."/>
            <person name="Young S."/>
            <person name="Neafsey D."/>
            <person name="Nusbaum C."/>
            <person name="Birren B."/>
        </authorList>
    </citation>
    <scope>NUCLEOTIDE SEQUENCE</scope>
    <source>
        <strain evidence="9">9E7_DIV0242</strain>
    </source>
</reference>
<dbReference type="PROSITE" id="PS51898">
    <property type="entry name" value="TYR_RECOMBINASE"/>
    <property type="match status" value="1"/>
</dbReference>
<dbReference type="InterPro" id="IPR010998">
    <property type="entry name" value="Integrase_recombinase_N"/>
</dbReference>
<sequence length="370" mass="42817">MSRRGENIYKRKDGRWEGRYIKARNEQGKIVYGYVYGRKYTTVKQRLAELKVQYVASYGSLKIYEGTLEQWLWFWLNGPMRSRIKVSTYSSYQLRIRKYILPYLGQVKLIELQPAKIQAFIMHLGELHISGSSIRSIITVLKSALNQAVMDNHLLKNPCQNISIKKNDVEDVRALNKEEQRQLEQASLLEKDCSAVLLALYTGMRIGEISGLKWTDIDFENGKISVSRTLYRTTVNDSTRKTQVVMDSPKTKSSKRVIPLAKNLKGYLLSKKEQSKSDYVISCRDSFAEPRLINYRFKKTLKATGLTHIHFHMLRHTFATRCIEQGIDIVTISKLLGHSSTKMTLDVYADSMWENRRDAIVLIDKQLESE</sequence>
<evidence type="ECO:0000313" key="9">
    <source>
        <dbReference type="EMBL" id="WYJ92390.1"/>
    </source>
</evidence>
<keyword evidence="4" id="KW-0233">DNA recombination</keyword>
<dbReference type="SUPFAM" id="SSF56349">
    <property type="entry name" value="DNA breaking-rejoining enzymes"/>
    <property type="match status" value="1"/>
</dbReference>
<evidence type="ECO:0000256" key="2">
    <source>
        <dbReference type="ARBA" id="ARBA00022908"/>
    </source>
</evidence>
<dbReference type="Gene3D" id="1.10.150.130">
    <property type="match status" value="1"/>
</dbReference>
<gene>
    <name evidence="8" type="ORF">A5888_002284</name>
    <name evidence="9" type="ORF">A5888_004163</name>
</gene>
<evidence type="ECO:0008006" key="11">
    <source>
        <dbReference type="Google" id="ProtNLM"/>
    </source>
</evidence>
<dbReference type="InterPro" id="IPR044068">
    <property type="entry name" value="CB"/>
</dbReference>
<dbReference type="PANTHER" id="PTHR30349:SF64">
    <property type="entry name" value="PROPHAGE INTEGRASE INTD-RELATED"/>
    <property type="match status" value="1"/>
</dbReference>
<dbReference type="Pfam" id="PF00589">
    <property type="entry name" value="Phage_integrase"/>
    <property type="match status" value="1"/>
</dbReference>
<dbReference type="PROSITE" id="PS51900">
    <property type="entry name" value="CB"/>
    <property type="match status" value="1"/>
</dbReference>
<evidence type="ECO:0000256" key="3">
    <source>
        <dbReference type="ARBA" id="ARBA00023125"/>
    </source>
</evidence>
<dbReference type="RefSeq" id="WP_086349334.1">
    <property type="nucleotide sequence ID" value="NZ_CP147247.1"/>
</dbReference>
<dbReference type="EMBL" id="NGMM01000003">
    <property type="protein sequence ID" value="OTP16070.1"/>
    <property type="molecule type" value="Genomic_DNA"/>
</dbReference>
<dbReference type="InterPro" id="IPR004107">
    <property type="entry name" value="Integrase_SAM-like_N"/>
</dbReference>
<keyword evidence="3 5" id="KW-0238">DNA-binding</keyword>
<organism evidence="8">
    <name type="scientific">Candidatus Enterococcus clewellii</name>
    <dbReference type="NCBI Taxonomy" id="1834193"/>
    <lineage>
        <taxon>Bacteria</taxon>
        <taxon>Bacillati</taxon>
        <taxon>Bacillota</taxon>
        <taxon>Bacilli</taxon>
        <taxon>Lactobacillales</taxon>
        <taxon>Enterococcaceae</taxon>
        <taxon>Enterococcus</taxon>
    </lineage>
</organism>
<protein>
    <recommendedName>
        <fullName evidence="11">Tyr recombinase domain-containing protein</fullName>
    </recommendedName>
</protein>
<dbReference type="GO" id="GO:0006310">
    <property type="term" value="P:DNA recombination"/>
    <property type="evidence" value="ECO:0007669"/>
    <property type="project" value="UniProtKB-KW"/>
</dbReference>
<dbReference type="GO" id="GO:0015074">
    <property type="term" value="P:DNA integration"/>
    <property type="evidence" value="ECO:0007669"/>
    <property type="project" value="UniProtKB-KW"/>
</dbReference>
<accession>A0A242K6Y4</accession>
<evidence type="ECO:0000313" key="10">
    <source>
        <dbReference type="Proteomes" id="UP000195141"/>
    </source>
</evidence>
<evidence type="ECO:0000259" key="7">
    <source>
        <dbReference type="PROSITE" id="PS51900"/>
    </source>
</evidence>
<evidence type="ECO:0000256" key="4">
    <source>
        <dbReference type="ARBA" id="ARBA00023172"/>
    </source>
</evidence>
<dbReference type="InterPro" id="IPR002104">
    <property type="entry name" value="Integrase_catalytic"/>
</dbReference>
<evidence type="ECO:0000256" key="1">
    <source>
        <dbReference type="ARBA" id="ARBA00008857"/>
    </source>
</evidence>
<evidence type="ECO:0000313" key="8">
    <source>
        <dbReference type="EMBL" id="OTP16070.1"/>
    </source>
</evidence>
<dbReference type="InterPro" id="IPR011010">
    <property type="entry name" value="DNA_brk_join_enz"/>
</dbReference>
<evidence type="ECO:0000256" key="5">
    <source>
        <dbReference type="PROSITE-ProRule" id="PRU01248"/>
    </source>
</evidence>
<reference evidence="9" key="3">
    <citation type="submission" date="2024-03" db="EMBL/GenBank/DDBJ databases">
        <title>The Genome Sequence of Enterococcus sp. DIV0242b.</title>
        <authorList>
            <consortium name="The Broad Institute Genomics Platform"/>
            <consortium name="The Broad Institute Microbial Omics Core"/>
            <consortium name="The Broad Institute Genomic Center for Infectious Diseases"/>
            <person name="Earl A."/>
            <person name="Manson A."/>
            <person name="Gilmore M."/>
            <person name="Schwartman J."/>
            <person name="Shea T."/>
            <person name="Abouelleil A."/>
            <person name="Cao P."/>
            <person name="Chapman S."/>
            <person name="Cusick C."/>
            <person name="Young S."/>
            <person name="Neafsey D."/>
            <person name="Nusbaum C."/>
            <person name="Birren B."/>
        </authorList>
    </citation>
    <scope>NUCLEOTIDE SEQUENCE</scope>
    <source>
        <strain evidence="9">9E7_DIV0242</strain>
    </source>
</reference>
<reference evidence="8" key="1">
    <citation type="submission" date="2017-05" db="EMBL/GenBank/DDBJ databases">
        <title>The Genome Sequence of Enterococcus sp. 9E7_DIV0242.</title>
        <authorList>
            <consortium name="The Broad Institute Genomics Platform"/>
            <consortium name="The Broad Institute Genomic Center for Infectious Diseases"/>
            <person name="Earl A."/>
            <person name="Manson A."/>
            <person name="Schwartman J."/>
            <person name="Gilmore M."/>
            <person name="Abouelleil A."/>
            <person name="Cao P."/>
            <person name="Chapman S."/>
            <person name="Cusick C."/>
            <person name="Shea T."/>
            <person name="Young S."/>
            <person name="Neafsey D."/>
            <person name="Nusbaum C."/>
            <person name="Birren B."/>
        </authorList>
    </citation>
    <scope>NUCLEOTIDE SEQUENCE [LARGE SCALE GENOMIC DNA]</scope>
    <source>
        <strain evidence="8">9E7_DIV0242</strain>
    </source>
</reference>
<evidence type="ECO:0000259" key="6">
    <source>
        <dbReference type="PROSITE" id="PS51898"/>
    </source>
</evidence>
<dbReference type="GO" id="GO:0003677">
    <property type="term" value="F:DNA binding"/>
    <property type="evidence" value="ECO:0007669"/>
    <property type="project" value="UniProtKB-UniRule"/>
</dbReference>
<dbReference type="InterPro" id="IPR013762">
    <property type="entry name" value="Integrase-like_cat_sf"/>
</dbReference>